<accession>A0A9K3PHD7</accession>
<reference evidence="2" key="2">
    <citation type="submission" date="2021-04" db="EMBL/GenBank/DDBJ databases">
        <authorList>
            <person name="Podell S."/>
        </authorList>
    </citation>
    <scope>NUCLEOTIDE SEQUENCE</scope>
    <source>
        <strain evidence="2">Hildebrandi</strain>
    </source>
</reference>
<evidence type="ECO:0000313" key="2">
    <source>
        <dbReference type="EMBL" id="KAG7346856.1"/>
    </source>
</evidence>
<evidence type="ECO:0000256" key="1">
    <source>
        <dbReference type="SAM" id="SignalP"/>
    </source>
</evidence>
<comment type="caution">
    <text evidence="2">The sequence shown here is derived from an EMBL/GenBank/DDBJ whole genome shotgun (WGS) entry which is preliminary data.</text>
</comment>
<protein>
    <submittedName>
        <fullName evidence="2">Uncharacterized protein</fullName>
    </submittedName>
</protein>
<organism evidence="2 3">
    <name type="scientific">Nitzschia inconspicua</name>
    <dbReference type="NCBI Taxonomy" id="303405"/>
    <lineage>
        <taxon>Eukaryota</taxon>
        <taxon>Sar</taxon>
        <taxon>Stramenopiles</taxon>
        <taxon>Ochrophyta</taxon>
        <taxon>Bacillariophyta</taxon>
        <taxon>Bacillariophyceae</taxon>
        <taxon>Bacillariophycidae</taxon>
        <taxon>Bacillariales</taxon>
        <taxon>Bacillariaceae</taxon>
        <taxon>Nitzschia</taxon>
    </lineage>
</organism>
<feature type="signal peptide" evidence="1">
    <location>
        <begin position="1"/>
        <end position="23"/>
    </location>
</feature>
<keyword evidence="1" id="KW-0732">Signal</keyword>
<evidence type="ECO:0000313" key="3">
    <source>
        <dbReference type="Proteomes" id="UP000693970"/>
    </source>
</evidence>
<gene>
    <name evidence="2" type="ORF">IV203_005925</name>
</gene>
<sequence length="185" mass="20832">MSFLRLFQIVAAVLLANFLSVTSFGARLEPFSHHQGGYSSSRGGTSFLRVFESKRNSGSSTQGRYSTETEETLSFHQLLDVFDFPPAAYQNLNDFVVAHGMIDGTFSHLRRQADLLASETFEVGPLMTETTGGDCFWEDDQECLIPEEWKRVPSMMESIDVMDFLGITRVKPLVVPKPFFRNSTQ</sequence>
<keyword evidence="3" id="KW-1185">Reference proteome</keyword>
<feature type="chain" id="PRO_5039901976" evidence="1">
    <location>
        <begin position="24"/>
        <end position="185"/>
    </location>
</feature>
<proteinExistence type="predicted"/>
<dbReference type="OrthoDB" id="54040at2759"/>
<dbReference type="Proteomes" id="UP000693970">
    <property type="component" value="Unassembled WGS sequence"/>
</dbReference>
<dbReference type="AlphaFoldDB" id="A0A9K3PHD7"/>
<name>A0A9K3PHD7_9STRA</name>
<dbReference type="EMBL" id="JAGRRH010000021">
    <property type="protein sequence ID" value="KAG7346856.1"/>
    <property type="molecule type" value="Genomic_DNA"/>
</dbReference>
<reference evidence="2" key="1">
    <citation type="journal article" date="2021" name="Sci. Rep.">
        <title>Diploid genomic architecture of Nitzschia inconspicua, an elite biomass production diatom.</title>
        <authorList>
            <person name="Oliver A."/>
            <person name="Podell S."/>
            <person name="Pinowska A."/>
            <person name="Traller J.C."/>
            <person name="Smith S.R."/>
            <person name="McClure R."/>
            <person name="Beliaev A."/>
            <person name="Bohutskyi P."/>
            <person name="Hill E.A."/>
            <person name="Rabines A."/>
            <person name="Zheng H."/>
            <person name="Allen L.Z."/>
            <person name="Kuo A."/>
            <person name="Grigoriev I.V."/>
            <person name="Allen A.E."/>
            <person name="Hazlebeck D."/>
            <person name="Allen E.E."/>
        </authorList>
    </citation>
    <scope>NUCLEOTIDE SEQUENCE</scope>
    <source>
        <strain evidence="2">Hildebrandi</strain>
    </source>
</reference>